<accession>A0A0K2TAH5</accession>
<name>A0A0K2TAH5_LEPSM</name>
<dbReference type="EMBL" id="HACA01005642">
    <property type="protein sequence ID" value="CDW23003.1"/>
    <property type="molecule type" value="Transcribed_RNA"/>
</dbReference>
<evidence type="ECO:0000313" key="1">
    <source>
        <dbReference type="EMBL" id="CDW23003.1"/>
    </source>
</evidence>
<dbReference type="AlphaFoldDB" id="A0A0K2TAH5"/>
<sequence>MRKNGSTLASNIICSGSDQKKKNTVGLVYLKFVLDRFHR</sequence>
<proteinExistence type="predicted"/>
<protein>
    <submittedName>
        <fullName evidence="1">Uncharacterized protein</fullName>
    </submittedName>
</protein>
<reference evidence="1" key="1">
    <citation type="submission" date="2014-05" db="EMBL/GenBank/DDBJ databases">
        <authorList>
            <person name="Chronopoulou M."/>
        </authorList>
    </citation>
    <scope>NUCLEOTIDE SEQUENCE</scope>
    <source>
        <tissue evidence="1">Whole organism</tissue>
    </source>
</reference>
<organism evidence="1">
    <name type="scientific">Lepeophtheirus salmonis</name>
    <name type="common">Salmon louse</name>
    <name type="synonym">Caligus salmonis</name>
    <dbReference type="NCBI Taxonomy" id="72036"/>
    <lineage>
        <taxon>Eukaryota</taxon>
        <taxon>Metazoa</taxon>
        <taxon>Ecdysozoa</taxon>
        <taxon>Arthropoda</taxon>
        <taxon>Crustacea</taxon>
        <taxon>Multicrustacea</taxon>
        <taxon>Hexanauplia</taxon>
        <taxon>Copepoda</taxon>
        <taxon>Siphonostomatoida</taxon>
        <taxon>Caligidae</taxon>
        <taxon>Lepeophtheirus</taxon>
    </lineage>
</organism>